<organism evidence="3 4">
    <name type="scientific">Globodera pallida</name>
    <name type="common">Potato cyst nematode worm</name>
    <name type="synonym">Heterodera pallida</name>
    <dbReference type="NCBI Taxonomy" id="36090"/>
    <lineage>
        <taxon>Eukaryota</taxon>
        <taxon>Metazoa</taxon>
        <taxon>Ecdysozoa</taxon>
        <taxon>Nematoda</taxon>
        <taxon>Chromadorea</taxon>
        <taxon>Rhabditida</taxon>
        <taxon>Tylenchina</taxon>
        <taxon>Tylenchomorpha</taxon>
        <taxon>Tylenchoidea</taxon>
        <taxon>Heteroderidae</taxon>
        <taxon>Heteroderinae</taxon>
        <taxon>Globodera</taxon>
    </lineage>
</organism>
<evidence type="ECO:0000313" key="3">
    <source>
        <dbReference type="Proteomes" id="UP000050741"/>
    </source>
</evidence>
<feature type="region of interest" description="Disordered" evidence="1">
    <location>
        <begin position="628"/>
        <end position="649"/>
    </location>
</feature>
<reference evidence="3" key="2">
    <citation type="submission" date="2014-05" db="EMBL/GenBank/DDBJ databases">
        <title>The genome and life-stage specific transcriptomes of Globodera pallida elucidate key aspects of plant parasitism by a cyst nematode.</title>
        <authorList>
            <person name="Cotton J.A."/>
            <person name="Lilley C.J."/>
            <person name="Jones L.M."/>
            <person name="Kikuchi T."/>
            <person name="Reid A.J."/>
            <person name="Thorpe P."/>
            <person name="Tsai I.J."/>
            <person name="Beasley H."/>
            <person name="Blok V."/>
            <person name="Cock P.J.A."/>
            <person name="Van den Akker S.E."/>
            <person name="Holroyd N."/>
            <person name="Hunt M."/>
            <person name="Mantelin S."/>
            <person name="Naghra H."/>
            <person name="Pain A."/>
            <person name="Palomares-Rius J.E."/>
            <person name="Zarowiecki M."/>
            <person name="Berriman M."/>
            <person name="Jones J.T."/>
            <person name="Urwin P.E."/>
        </authorList>
    </citation>
    <scope>NUCLEOTIDE SEQUENCE [LARGE SCALE GENOMIC DNA]</scope>
    <source>
        <strain evidence="3">Lindley</strain>
    </source>
</reference>
<feature type="compositionally biased region" description="Low complexity" evidence="1">
    <location>
        <begin position="220"/>
        <end position="231"/>
    </location>
</feature>
<evidence type="ECO:0000259" key="2">
    <source>
        <dbReference type="Pfam" id="PF04155"/>
    </source>
</evidence>
<dbReference type="PANTHER" id="PTHR31967:SF14">
    <property type="entry name" value="GROUND-LIKE DOMAIN-CONTAINING PROTEIN"/>
    <property type="match status" value="1"/>
</dbReference>
<dbReference type="Proteomes" id="UP000050741">
    <property type="component" value="Unassembled WGS sequence"/>
</dbReference>
<dbReference type="AlphaFoldDB" id="A0A183C8F3"/>
<protein>
    <submittedName>
        <fullName evidence="4">Ground-like domain-containing protein</fullName>
    </submittedName>
</protein>
<dbReference type="WBParaSite" id="GPLIN_000914900">
    <property type="protein sequence ID" value="GPLIN_000914900"/>
    <property type="gene ID" value="GPLIN_000914900"/>
</dbReference>
<sequence length="696" mass="74066">MYAIRSYYGSVRHCFGATTTNLVDLNMVLNVAAAAAAAPTTPVSYQPPPHQQSYAVAVPQAPQVAFDYGAAKPAAPASSSYSSESSPPSPGDENGAKGHQKNGTKPTNAPQALHIAAQNELEQRRLKRRCPRDIQVEYARNGTASVPNPTARITHRVMGQIAAAANDRPMPRVGGGARLHAATQFAARARPVAPKNTDMNRWRLAVNSCRRRHRRLQNVAAAAAAAPTTPASYQPPPHQQSYAVAVPQAPQVAFDYGAAKPAAPASSSYSSESSPSSPGDENGAKGHQKNGTKPTNAPQALHMPAQNELEQRRLKRRCPRDIQVEYARNGTASVPNPTARITHRVMGQIAAAANGRPMPRVGGGARLHAATQFAARARPLAPKNTDTVFFSASEYEPVAAGGEQLPPPPPPKPKSRGKYQRPGTTVAVVPSAAAPSNVPSLNNKSHEWAYIKKPKKQGARTRPPVAAPAPVQAVTPASGTALGGVGTFFTALPPGVKGSHLQTISSKNLPSVNEAHRYYYPPRMPLPLPTCFHNPTGYPCCNPTLNDLMVETYTELESKPKFHTCNINAIALHLQVRAEERFNTSFETVAAFDDFAQKIHFYSDLVCKVELGGKYMLAYATVKDADRPAEPEQSNAIGSVTPNSAGGASRSGAGGGYAANLIRQKRAAAANPTAAFIGPLLPPAADDLSRRYTMWI</sequence>
<evidence type="ECO:0000256" key="1">
    <source>
        <dbReference type="SAM" id="MobiDB-lite"/>
    </source>
</evidence>
<feature type="region of interest" description="Disordered" evidence="1">
    <location>
        <begin position="399"/>
        <end position="424"/>
    </location>
</feature>
<reference evidence="4" key="3">
    <citation type="submission" date="2016-06" db="UniProtKB">
        <authorList>
            <consortium name="WormBaseParasite"/>
        </authorList>
    </citation>
    <scope>IDENTIFICATION</scope>
</reference>
<feature type="region of interest" description="Disordered" evidence="1">
    <location>
        <begin position="75"/>
        <end position="109"/>
    </location>
</feature>
<feature type="compositionally biased region" description="Low complexity" evidence="1">
    <location>
        <begin position="261"/>
        <end position="278"/>
    </location>
</feature>
<feature type="compositionally biased region" description="Low complexity" evidence="1">
    <location>
        <begin position="75"/>
        <end position="86"/>
    </location>
</feature>
<feature type="region of interest" description="Disordered" evidence="1">
    <location>
        <begin position="220"/>
        <end position="240"/>
    </location>
</feature>
<accession>A0A183C8F3</accession>
<reference evidence="3" key="1">
    <citation type="submission" date="2013-12" db="EMBL/GenBank/DDBJ databases">
        <authorList>
            <person name="Aslett M."/>
        </authorList>
    </citation>
    <scope>NUCLEOTIDE SEQUENCE [LARGE SCALE GENOMIC DNA]</scope>
    <source>
        <strain evidence="3">Lindley</strain>
    </source>
</reference>
<keyword evidence="3" id="KW-1185">Reference proteome</keyword>
<feature type="region of interest" description="Disordered" evidence="1">
    <location>
        <begin position="261"/>
        <end position="314"/>
    </location>
</feature>
<feature type="domain" description="Ground-like" evidence="2">
    <location>
        <begin position="538"/>
        <end position="619"/>
    </location>
</feature>
<dbReference type="PANTHER" id="PTHR31967">
    <property type="entry name" value="GROUNDHOG (HEDGEHOG-LIKE FAMILY)-RELATED"/>
    <property type="match status" value="1"/>
</dbReference>
<feature type="compositionally biased region" description="Polar residues" evidence="1">
    <location>
        <begin position="289"/>
        <end position="298"/>
    </location>
</feature>
<dbReference type="InterPro" id="IPR007284">
    <property type="entry name" value="Ground-like_dom"/>
</dbReference>
<dbReference type="Pfam" id="PF04155">
    <property type="entry name" value="Ground-like"/>
    <property type="match status" value="1"/>
</dbReference>
<name>A0A183C8F3_GLOPA</name>
<feature type="compositionally biased region" description="Polar residues" evidence="1">
    <location>
        <begin position="632"/>
        <end position="643"/>
    </location>
</feature>
<evidence type="ECO:0000313" key="4">
    <source>
        <dbReference type="WBParaSite" id="GPLIN_000914900"/>
    </source>
</evidence>
<proteinExistence type="predicted"/>